<dbReference type="InterPro" id="IPR013815">
    <property type="entry name" value="ATP_grasp_subdomain_1"/>
</dbReference>
<dbReference type="FunFam" id="3.30.1490.20:FF:000010">
    <property type="entry name" value="Phosphoenolpyruvate synthase"/>
    <property type="match status" value="1"/>
</dbReference>
<evidence type="ECO:0000256" key="5">
    <source>
        <dbReference type="ARBA" id="ARBA00011996"/>
    </source>
</evidence>
<evidence type="ECO:0000256" key="1">
    <source>
        <dbReference type="ARBA" id="ARBA00001946"/>
    </source>
</evidence>
<evidence type="ECO:0000256" key="14">
    <source>
        <dbReference type="ARBA" id="ARBA00047700"/>
    </source>
</evidence>
<evidence type="ECO:0000256" key="3">
    <source>
        <dbReference type="ARBA" id="ARBA00004742"/>
    </source>
</evidence>
<dbReference type="UniPathway" id="UPA00138"/>
<protein>
    <recommendedName>
        <fullName evidence="6">Phosphoenolpyruvate synthase</fullName>
        <ecNumber evidence="5">2.7.9.2</ecNumber>
    </recommendedName>
    <alternativeName>
        <fullName evidence="13">Pyruvate, water dikinase</fullName>
    </alternativeName>
</protein>
<evidence type="ECO:0000256" key="4">
    <source>
        <dbReference type="ARBA" id="ARBA00007837"/>
    </source>
</evidence>
<keyword evidence="8" id="KW-0479">Metal-binding</keyword>
<dbReference type="GO" id="GO:0046872">
    <property type="term" value="F:metal ion binding"/>
    <property type="evidence" value="ECO:0007669"/>
    <property type="project" value="UniProtKB-KW"/>
</dbReference>
<evidence type="ECO:0000256" key="11">
    <source>
        <dbReference type="ARBA" id="ARBA00022840"/>
    </source>
</evidence>
<dbReference type="Pfam" id="PF01326">
    <property type="entry name" value="PPDK_N"/>
    <property type="match status" value="1"/>
</dbReference>
<dbReference type="PANTHER" id="PTHR43030">
    <property type="entry name" value="PHOSPHOENOLPYRUVATE SYNTHASE"/>
    <property type="match status" value="1"/>
</dbReference>
<reference evidence="16" key="1">
    <citation type="journal article" date="2020" name="mSystems">
        <title>Genome- and Community-Level Interaction Insights into Carbon Utilization and Element Cycling Functions of Hydrothermarchaeota in Hydrothermal Sediment.</title>
        <authorList>
            <person name="Zhou Z."/>
            <person name="Liu Y."/>
            <person name="Xu W."/>
            <person name="Pan J."/>
            <person name="Luo Z.H."/>
            <person name="Li M."/>
        </authorList>
    </citation>
    <scope>NUCLEOTIDE SEQUENCE [LARGE SCALE GENOMIC DNA]</scope>
    <source>
        <strain evidence="16">HyVt-570</strain>
    </source>
</reference>
<dbReference type="EMBL" id="DRPZ01000297">
    <property type="protein sequence ID" value="HGY10728.1"/>
    <property type="molecule type" value="Genomic_DNA"/>
</dbReference>
<comment type="similarity">
    <text evidence="4">Belongs to the PEP-utilizing enzyme family.</text>
</comment>
<comment type="catalytic activity">
    <reaction evidence="14">
        <text>pyruvate + ATP + H2O = phosphoenolpyruvate + AMP + phosphate + 2 H(+)</text>
        <dbReference type="Rhea" id="RHEA:11364"/>
        <dbReference type="ChEBI" id="CHEBI:15361"/>
        <dbReference type="ChEBI" id="CHEBI:15377"/>
        <dbReference type="ChEBI" id="CHEBI:15378"/>
        <dbReference type="ChEBI" id="CHEBI:30616"/>
        <dbReference type="ChEBI" id="CHEBI:43474"/>
        <dbReference type="ChEBI" id="CHEBI:58702"/>
        <dbReference type="ChEBI" id="CHEBI:456215"/>
        <dbReference type="EC" id="2.7.9.2"/>
    </reaction>
</comment>
<gene>
    <name evidence="16" type="ORF">ENK37_11880</name>
</gene>
<name>A0A7C4V7M5_9DEIN</name>
<keyword evidence="7 16" id="KW-0808">Transferase</keyword>
<evidence type="ECO:0000259" key="15">
    <source>
        <dbReference type="Pfam" id="PF01326"/>
    </source>
</evidence>
<feature type="non-terminal residue" evidence="16">
    <location>
        <position position="193"/>
    </location>
</feature>
<evidence type="ECO:0000256" key="12">
    <source>
        <dbReference type="ARBA" id="ARBA00022842"/>
    </source>
</evidence>
<evidence type="ECO:0000256" key="10">
    <source>
        <dbReference type="ARBA" id="ARBA00022777"/>
    </source>
</evidence>
<comment type="cofactor">
    <cofactor evidence="1">
        <name>Mg(2+)</name>
        <dbReference type="ChEBI" id="CHEBI:18420"/>
    </cofactor>
</comment>
<evidence type="ECO:0000256" key="6">
    <source>
        <dbReference type="ARBA" id="ARBA00021623"/>
    </source>
</evidence>
<comment type="pathway">
    <text evidence="3">Carbohydrate biosynthesis; gluconeogenesis.</text>
</comment>
<dbReference type="PANTHER" id="PTHR43030:SF1">
    <property type="entry name" value="PHOSPHOENOLPYRUVATE SYNTHASE"/>
    <property type="match status" value="1"/>
</dbReference>
<evidence type="ECO:0000256" key="7">
    <source>
        <dbReference type="ARBA" id="ARBA00022679"/>
    </source>
</evidence>
<proteinExistence type="inferred from homology"/>
<dbReference type="InterPro" id="IPR006319">
    <property type="entry name" value="PEP_synth"/>
</dbReference>
<evidence type="ECO:0000256" key="2">
    <source>
        <dbReference type="ARBA" id="ARBA00002988"/>
    </source>
</evidence>
<accession>A0A7C4V7M5</accession>
<dbReference type="GO" id="GO:0006094">
    <property type="term" value="P:gluconeogenesis"/>
    <property type="evidence" value="ECO:0007669"/>
    <property type="project" value="UniProtKB-UniPathway"/>
</dbReference>
<comment type="function">
    <text evidence="2">Catalyzes the phosphorylation of pyruvate to phosphoenolpyruvate.</text>
</comment>
<comment type="caution">
    <text evidence="16">The sequence shown here is derived from an EMBL/GenBank/DDBJ whole genome shotgun (WGS) entry which is preliminary data.</text>
</comment>
<keyword evidence="10" id="KW-0418">Kinase</keyword>
<dbReference type="SUPFAM" id="SSF56059">
    <property type="entry name" value="Glutathione synthetase ATP-binding domain-like"/>
    <property type="match status" value="1"/>
</dbReference>
<evidence type="ECO:0000313" key="16">
    <source>
        <dbReference type="EMBL" id="HGY10728.1"/>
    </source>
</evidence>
<dbReference type="Proteomes" id="UP000885759">
    <property type="component" value="Unassembled WGS sequence"/>
</dbReference>
<keyword evidence="9" id="KW-0547">Nucleotide-binding</keyword>
<evidence type="ECO:0000256" key="8">
    <source>
        <dbReference type="ARBA" id="ARBA00022723"/>
    </source>
</evidence>
<dbReference type="Gene3D" id="3.30.1490.20">
    <property type="entry name" value="ATP-grasp fold, A domain"/>
    <property type="match status" value="1"/>
</dbReference>
<evidence type="ECO:0000256" key="13">
    <source>
        <dbReference type="ARBA" id="ARBA00033470"/>
    </source>
</evidence>
<dbReference type="InterPro" id="IPR002192">
    <property type="entry name" value="PPDK_AMP/ATP-bd"/>
</dbReference>
<organism evidence="16">
    <name type="scientific">Oceanithermus profundus</name>
    <dbReference type="NCBI Taxonomy" id="187137"/>
    <lineage>
        <taxon>Bacteria</taxon>
        <taxon>Thermotogati</taxon>
        <taxon>Deinococcota</taxon>
        <taxon>Deinococci</taxon>
        <taxon>Thermales</taxon>
        <taxon>Thermaceae</taxon>
        <taxon>Oceanithermus</taxon>
    </lineage>
</organism>
<dbReference type="GO" id="GO:0005524">
    <property type="term" value="F:ATP binding"/>
    <property type="evidence" value="ECO:0007669"/>
    <property type="project" value="UniProtKB-KW"/>
</dbReference>
<dbReference type="EC" id="2.7.9.2" evidence="5"/>
<evidence type="ECO:0000256" key="9">
    <source>
        <dbReference type="ARBA" id="ARBA00022741"/>
    </source>
</evidence>
<dbReference type="AlphaFoldDB" id="A0A7C4V7M5"/>
<feature type="domain" description="Pyruvate phosphate dikinase AMP/ATP-binding" evidence="15">
    <location>
        <begin position="16"/>
        <end position="193"/>
    </location>
</feature>
<keyword evidence="12" id="KW-0460">Magnesium</keyword>
<dbReference type="GO" id="GO:0008986">
    <property type="term" value="F:pyruvate, water dikinase activity"/>
    <property type="evidence" value="ECO:0007669"/>
    <property type="project" value="UniProtKB-EC"/>
</dbReference>
<keyword evidence="11" id="KW-0067">ATP-binding</keyword>
<sequence length="193" mass="21709">MKWVKRLTEVGIDDVPLVGGKNASLGEMLRELASAGVRVPDGFAVTAEAYRYYLREAGIEGKIRELLDGWDRSNPKDLIQRSRRIRNLIIRAECPEDLRREIAEAYRELSQQYGVDEVDVAVRSSATAEDLPTASFAGQQETYLMVHGEAELLLAVRRAFASLFTARAISYREDMGFDHFKVALSVGVQKMVR</sequence>